<evidence type="ECO:0000313" key="3">
    <source>
        <dbReference type="EMBL" id="UYV81014.1"/>
    </source>
</evidence>
<keyword evidence="2" id="KW-0560">Oxidoreductase</keyword>
<dbReference type="Pfam" id="PF02615">
    <property type="entry name" value="Ldh_2"/>
    <property type="match status" value="1"/>
</dbReference>
<evidence type="ECO:0000256" key="1">
    <source>
        <dbReference type="ARBA" id="ARBA00006056"/>
    </source>
</evidence>
<gene>
    <name evidence="3" type="ORF">LAZ67_19002530</name>
</gene>
<evidence type="ECO:0000256" key="2">
    <source>
        <dbReference type="ARBA" id="ARBA00023002"/>
    </source>
</evidence>
<name>A0ABY6LIK4_9ARAC</name>
<comment type="similarity">
    <text evidence="1">Belongs to the LDH2/MDH2 oxidoreductase family.</text>
</comment>
<evidence type="ECO:0008006" key="5">
    <source>
        <dbReference type="Google" id="ProtNLM"/>
    </source>
</evidence>
<dbReference type="Proteomes" id="UP001235939">
    <property type="component" value="Chromosome 19"/>
</dbReference>
<dbReference type="InterPro" id="IPR043144">
    <property type="entry name" value="Mal/L-sulf/L-lact_DH-like_ah"/>
</dbReference>
<dbReference type="Gene3D" id="3.30.1370.60">
    <property type="entry name" value="Hypothetical oxidoreductase yiak, domain 2"/>
    <property type="match status" value="1"/>
</dbReference>
<keyword evidence="4" id="KW-1185">Reference proteome</keyword>
<evidence type="ECO:0000313" key="4">
    <source>
        <dbReference type="Proteomes" id="UP001235939"/>
    </source>
</evidence>
<dbReference type="InterPro" id="IPR043143">
    <property type="entry name" value="Mal/L-sulf/L-lact_DH-like_NADP"/>
</dbReference>
<organism evidence="3 4">
    <name type="scientific">Cordylochernes scorpioides</name>
    <dbReference type="NCBI Taxonomy" id="51811"/>
    <lineage>
        <taxon>Eukaryota</taxon>
        <taxon>Metazoa</taxon>
        <taxon>Ecdysozoa</taxon>
        <taxon>Arthropoda</taxon>
        <taxon>Chelicerata</taxon>
        <taxon>Arachnida</taxon>
        <taxon>Pseudoscorpiones</taxon>
        <taxon>Cheliferoidea</taxon>
        <taxon>Chernetidae</taxon>
        <taxon>Cordylochernes</taxon>
    </lineage>
</organism>
<reference evidence="3 4" key="1">
    <citation type="submission" date="2022-01" db="EMBL/GenBank/DDBJ databases">
        <title>A chromosomal length assembly of Cordylochernes scorpioides.</title>
        <authorList>
            <person name="Zeh D."/>
            <person name="Zeh J."/>
        </authorList>
    </citation>
    <scope>NUCLEOTIDE SEQUENCE [LARGE SCALE GENOMIC DNA]</scope>
    <source>
        <strain evidence="3">IN4F17</strain>
        <tissue evidence="3">Whole Body</tissue>
    </source>
</reference>
<dbReference type="InterPro" id="IPR003767">
    <property type="entry name" value="Malate/L-lactate_DH-like"/>
</dbReference>
<dbReference type="PANTHER" id="PTHR11091:SF0">
    <property type="entry name" value="MALATE DEHYDROGENASE"/>
    <property type="match status" value="1"/>
</dbReference>
<dbReference type="SUPFAM" id="SSF89733">
    <property type="entry name" value="L-sulfolactate dehydrogenase-like"/>
    <property type="match status" value="1"/>
</dbReference>
<sequence length="358" mass="38622">MEKGGYVQPRELFEFVVRCVTSAGAEQSGAESLASVLVEADLRGHYSHGLNRLPFYLQDLRTGKCREAGKPQIVAQTTATAHVDGCNLLGPVVGRFSMRVAMEKARTSGIGLVVARNSNHFGIAGWYSTMASEEGLIGMAFTNASPTTAVTRCKEPVIGTNPLSFAAPAGHKDDFVLDMACSTVALGKLEILERKKLPMPGKWGIDKDGNPTTNPTDVLQGGALLPLGGFEETGGYKGYGLAMMVDILCGVLGGAKFGLQLKPWLNTDEPANLAQCFIAINPSAFAPGFEDRMKELLSGYRNLPAENPNEKVLTPGDPERINKKECEKVGGIFYHEKQLELLLKIAEEMSIPPFSIRF</sequence>
<dbReference type="InterPro" id="IPR036111">
    <property type="entry name" value="Mal/L-sulfo/L-lacto_DH-like_sf"/>
</dbReference>
<dbReference type="EMBL" id="CP092881">
    <property type="protein sequence ID" value="UYV81014.1"/>
    <property type="molecule type" value="Genomic_DNA"/>
</dbReference>
<accession>A0ABY6LIK4</accession>
<dbReference type="PANTHER" id="PTHR11091">
    <property type="entry name" value="OXIDOREDUCTASE-RELATED"/>
    <property type="match status" value="1"/>
</dbReference>
<dbReference type="Gene3D" id="1.10.1530.10">
    <property type="match status" value="1"/>
</dbReference>
<protein>
    <recommendedName>
        <fullName evidence="5">Malate dehydrogenase</fullName>
    </recommendedName>
</protein>
<proteinExistence type="inferred from homology"/>